<keyword evidence="2" id="KW-1185">Reference proteome</keyword>
<organism evidence="1 2">
    <name type="scientific">Prorocentrum cordatum</name>
    <dbReference type="NCBI Taxonomy" id="2364126"/>
    <lineage>
        <taxon>Eukaryota</taxon>
        <taxon>Sar</taxon>
        <taxon>Alveolata</taxon>
        <taxon>Dinophyceae</taxon>
        <taxon>Prorocentrales</taxon>
        <taxon>Prorocentraceae</taxon>
        <taxon>Prorocentrum</taxon>
    </lineage>
</organism>
<dbReference type="Pfam" id="PF05721">
    <property type="entry name" value="PhyH"/>
    <property type="match status" value="1"/>
</dbReference>
<evidence type="ECO:0000313" key="1">
    <source>
        <dbReference type="EMBL" id="CAK0826446.1"/>
    </source>
</evidence>
<sequence length="76" mass="8684">HCLAQLGRTEEIRVTTDMLLCNPNKGFGWHQDNQNGPIDFPDAMRWWVAMDRCGMDDYGAPEYLLGSHKNESVSDQ</sequence>
<dbReference type="Proteomes" id="UP001189429">
    <property type="component" value="Unassembled WGS sequence"/>
</dbReference>
<name>A0ABN9S3U7_9DINO</name>
<protein>
    <submittedName>
        <fullName evidence="1">Uncharacterized protein</fullName>
    </submittedName>
</protein>
<comment type="caution">
    <text evidence="1">The sequence shown here is derived from an EMBL/GenBank/DDBJ whole genome shotgun (WGS) entry which is preliminary data.</text>
</comment>
<gene>
    <name evidence="1" type="ORF">PCOR1329_LOCUS26286</name>
</gene>
<dbReference type="SUPFAM" id="SSF51197">
    <property type="entry name" value="Clavaminate synthase-like"/>
    <property type="match status" value="1"/>
</dbReference>
<evidence type="ECO:0000313" key="2">
    <source>
        <dbReference type="Proteomes" id="UP001189429"/>
    </source>
</evidence>
<dbReference type="InterPro" id="IPR008775">
    <property type="entry name" value="Phytyl_CoA_dOase-like"/>
</dbReference>
<feature type="non-terminal residue" evidence="1">
    <location>
        <position position="76"/>
    </location>
</feature>
<proteinExistence type="predicted"/>
<feature type="non-terminal residue" evidence="1">
    <location>
        <position position="1"/>
    </location>
</feature>
<reference evidence="1" key="1">
    <citation type="submission" date="2023-10" db="EMBL/GenBank/DDBJ databases">
        <authorList>
            <person name="Chen Y."/>
            <person name="Shah S."/>
            <person name="Dougan E. K."/>
            <person name="Thang M."/>
            <person name="Chan C."/>
        </authorList>
    </citation>
    <scope>NUCLEOTIDE SEQUENCE [LARGE SCALE GENOMIC DNA]</scope>
</reference>
<dbReference type="Gene3D" id="2.60.120.620">
    <property type="entry name" value="q2cbj1_9rhob like domain"/>
    <property type="match status" value="1"/>
</dbReference>
<dbReference type="EMBL" id="CAUYUJ010009321">
    <property type="protein sequence ID" value="CAK0826446.1"/>
    <property type="molecule type" value="Genomic_DNA"/>
</dbReference>
<accession>A0ABN9S3U7</accession>